<dbReference type="AlphaFoldDB" id="A0A026W5B2"/>
<proteinExistence type="predicted"/>
<name>A0A026W5B2_OOCBI</name>
<accession>A0A026W5B2</accession>
<organism evidence="2 3">
    <name type="scientific">Ooceraea biroi</name>
    <name type="common">Clonal raider ant</name>
    <name type="synonym">Cerapachys biroi</name>
    <dbReference type="NCBI Taxonomy" id="2015173"/>
    <lineage>
        <taxon>Eukaryota</taxon>
        <taxon>Metazoa</taxon>
        <taxon>Ecdysozoa</taxon>
        <taxon>Arthropoda</taxon>
        <taxon>Hexapoda</taxon>
        <taxon>Insecta</taxon>
        <taxon>Pterygota</taxon>
        <taxon>Neoptera</taxon>
        <taxon>Endopterygota</taxon>
        <taxon>Hymenoptera</taxon>
        <taxon>Apocrita</taxon>
        <taxon>Aculeata</taxon>
        <taxon>Formicoidea</taxon>
        <taxon>Formicidae</taxon>
        <taxon>Dorylinae</taxon>
        <taxon>Ooceraea</taxon>
    </lineage>
</organism>
<reference evidence="2 3" key="1">
    <citation type="journal article" date="2014" name="Curr. Biol.">
        <title>The genome of the clonal raider ant Cerapachys biroi.</title>
        <authorList>
            <person name="Oxley P.R."/>
            <person name="Ji L."/>
            <person name="Fetter-Pruneda I."/>
            <person name="McKenzie S.K."/>
            <person name="Li C."/>
            <person name="Hu H."/>
            <person name="Zhang G."/>
            <person name="Kronauer D.J."/>
        </authorList>
    </citation>
    <scope>NUCLEOTIDE SEQUENCE [LARGE SCALE GENOMIC DNA]</scope>
</reference>
<dbReference type="OrthoDB" id="10057701at2759"/>
<feature type="domain" description="GIY-YIG" evidence="1">
    <location>
        <begin position="1"/>
        <end position="90"/>
    </location>
</feature>
<dbReference type="InterPro" id="IPR000305">
    <property type="entry name" value="GIY-YIG_endonuc"/>
</dbReference>
<gene>
    <name evidence="2" type="ORF">X777_10257</name>
</gene>
<dbReference type="Proteomes" id="UP000053097">
    <property type="component" value="Unassembled WGS sequence"/>
</dbReference>
<dbReference type="EMBL" id="KK107406">
    <property type="protein sequence ID" value="EZA51188.1"/>
    <property type="molecule type" value="Genomic_DNA"/>
</dbReference>
<dbReference type="OMA" id="HYEPNNR"/>
<evidence type="ECO:0000313" key="2">
    <source>
        <dbReference type="EMBL" id="EZA51188.1"/>
    </source>
</evidence>
<dbReference type="CDD" id="cd10442">
    <property type="entry name" value="GIY-YIG_PLEs"/>
    <property type="match status" value="1"/>
</dbReference>
<dbReference type="InterPro" id="IPR035901">
    <property type="entry name" value="GIY-YIG_endonuc_sf"/>
</dbReference>
<evidence type="ECO:0000259" key="1">
    <source>
        <dbReference type="PROSITE" id="PS50164"/>
    </source>
</evidence>
<dbReference type="PROSITE" id="PS50164">
    <property type="entry name" value="GIY_YIG"/>
    <property type="match status" value="1"/>
</dbReference>
<dbReference type="Gene3D" id="3.40.1440.10">
    <property type="entry name" value="GIY-YIG endonuclease"/>
    <property type="match status" value="1"/>
</dbReference>
<evidence type="ECO:0000313" key="3">
    <source>
        <dbReference type="Proteomes" id="UP000053097"/>
    </source>
</evidence>
<dbReference type="SUPFAM" id="SSF82771">
    <property type="entry name" value="GIY-YIG endonuclease"/>
    <property type="match status" value="1"/>
</dbReference>
<sequence>MGLVYKIDCLNCDASYIGQTKRHLDTRLKEHRDDIKKHFSNHSVVSKHRLTKEHDFDWDNKNILHYEPNNRKREIAEMFFIKKSPNTINLKRDTENLSEIYDVIVENT</sequence>
<keyword evidence="3" id="KW-1185">Reference proteome</keyword>
<protein>
    <recommendedName>
        <fullName evidence="1">GIY-YIG domain-containing protein</fullName>
    </recommendedName>
</protein>